<feature type="domain" description="Hemerythrin-like" evidence="2">
    <location>
        <begin position="14"/>
        <end position="145"/>
    </location>
</feature>
<reference evidence="3" key="1">
    <citation type="submission" date="2022-10" db="EMBL/GenBank/DDBJ databases">
        <title>The complete genomes of actinobacterial strains from the NBC collection.</title>
        <authorList>
            <person name="Joergensen T.S."/>
            <person name="Alvarez Arevalo M."/>
            <person name="Sterndorff E.B."/>
            <person name="Faurdal D."/>
            <person name="Vuksanovic O."/>
            <person name="Mourched A.-S."/>
            <person name="Charusanti P."/>
            <person name="Shaw S."/>
            <person name="Blin K."/>
            <person name="Weber T."/>
        </authorList>
    </citation>
    <scope>NUCLEOTIDE SEQUENCE</scope>
    <source>
        <strain evidence="3">NBC_01432</strain>
    </source>
</reference>
<protein>
    <submittedName>
        <fullName evidence="3">Hemerythrin domain-containing protein</fullName>
    </submittedName>
</protein>
<dbReference type="InterPro" id="IPR012312">
    <property type="entry name" value="Hemerythrin-like"/>
</dbReference>
<dbReference type="EMBL" id="CP109495">
    <property type="protein sequence ID" value="WUX50437.1"/>
    <property type="molecule type" value="Genomic_DNA"/>
</dbReference>
<dbReference type="Gene3D" id="1.20.120.520">
    <property type="entry name" value="nmb1532 protein domain like"/>
    <property type="match status" value="1"/>
</dbReference>
<evidence type="ECO:0000256" key="1">
    <source>
        <dbReference type="SAM" id="Coils"/>
    </source>
</evidence>
<dbReference type="Pfam" id="PF01814">
    <property type="entry name" value="Hemerythrin"/>
    <property type="match status" value="1"/>
</dbReference>
<gene>
    <name evidence="3" type="ORF">OG442_02095</name>
</gene>
<proteinExistence type="predicted"/>
<evidence type="ECO:0000313" key="3">
    <source>
        <dbReference type="EMBL" id="WUX50437.1"/>
    </source>
</evidence>
<sequence>MADQTAAPADSRDMYVVHNMLRRAFGELPALIRGVEDGAERAGTVADHARLLVAILSTHHEAEDSVLWPKLMERCPGELTPMVAAMEQQHQRLHSLLDSMTERAEKYAATREATEREELARSADDVMDPMNEHLAAEERDILPLVDRYCTNAEWASVGEHGLPQLTPAQVPLVFGMMFRVATEEQHALLAENIPDEVFSQMVEVAPGALEAYEIALHGTDNPAHPR</sequence>
<dbReference type="PANTHER" id="PTHR39966">
    <property type="entry name" value="BLL2471 PROTEIN-RELATED"/>
    <property type="match status" value="1"/>
</dbReference>
<keyword evidence="4" id="KW-1185">Reference proteome</keyword>
<dbReference type="CDD" id="cd12108">
    <property type="entry name" value="Hr-like"/>
    <property type="match status" value="1"/>
</dbReference>
<dbReference type="RefSeq" id="WP_329074036.1">
    <property type="nucleotide sequence ID" value="NZ_CP108849.2"/>
</dbReference>
<evidence type="ECO:0000259" key="2">
    <source>
        <dbReference type="Pfam" id="PF01814"/>
    </source>
</evidence>
<evidence type="ECO:0000313" key="4">
    <source>
        <dbReference type="Proteomes" id="UP001432209"/>
    </source>
</evidence>
<organism evidence="3 4">
    <name type="scientific">Streptomyces niveus</name>
    <name type="common">Streptomyces spheroides</name>
    <dbReference type="NCBI Taxonomy" id="193462"/>
    <lineage>
        <taxon>Bacteria</taxon>
        <taxon>Bacillati</taxon>
        <taxon>Actinomycetota</taxon>
        <taxon>Actinomycetes</taxon>
        <taxon>Kitasatosporales</taxon>
        <taxon>Streptomycetaceae</taxon>
        <taxon>Streptomyces</taxon>
    </lineage>
</organism>
<dbReference type="Proteomes" id="UP001432209">
    <property type="component" value="Chromosome"/>
</dbReference>
<keyword evidence="1" id="KW-0175">Coiled coil</keyword>
<feature type="coiled-coil region" evidence="1">
    <location>
        <begin position="83"/>
        <end position="117"/>
    </location>
</feature>
<accession>A0ABZ1ZVF2</accession>
<name>A0ABZ1ZVF2_STRNV</name>
<dbReference type="PANTHER" id="PTHR39966:SF1">
    <property type="entry name" value="HEMERYTHRIN-LIKE DOMAIN-CONTAINING PROTEIN"/>
    <property type="match status" value="1"/>
</dbReference>